<dbReference type="Pfam" id="PF11454">
    <property type="entry name" value="DUF3016"/>
    <property type="match status" value="1"/>
</dbReference>
<feature type="chain" id="PRO_5020408635" description="DUF3016 domain-containing protein" evidence="1">
    <location>
        <begin position="32"/>
        <end position="190"/>
    </location>
</feature>
<reference evidence="2 3" key="1">
    <citation type="submission" date="2017-02" db="EMBL/GenBank/DDBJ databases">
        <title>Whole genome sequencing of Rhodanobacter lindaniclasticus DSM 17932.</title>
        <authorList>
            <person name="Kumar S."/>
            <person name="Patil P."/>
            <person name="Patil P.B."/>
        </authorList>
    </citation>
    <scope>NUCLEOTIDE SEQUENCE [LARGE SCALE GENOMIC DNA]</scope>
    <source>
        <strain evidence="2 3">DSM 17932</strain>
    </source>
</reference>
<dbReference type="AlphaFoldDB" id="A0A4S3KK87"/>
<name>A0A4S3KK87_9GAMM</name>
<proteinExistence type="predicted"/>
<evidence type="ECO:0000313" key="3">
    <source>
        <dbReference type="Proteomes" id="UP000306317"/>
    </source>
</evidence>
<evidence type="ECO:0000313" key="2">
    <source>
        <dbReference type="EMBL" id="THD09156.1"/>
    </source>
</evidence>
<organism evidence="2 3">
    <name type="scientific">Rhodanobacter lindaniclasticus</name>
    <dbReference type="NCBI Taxonomy" id="75310"/>
    <lineage>
        <taxon>Bacteria</taxon>
        <taxon>Pseudomonadati</taxon>
        <taxon>Pseudomonadota</taxon>
        <taxon>Gammaproteobacteria</taxon>
        <taxon>Lysobacterales</taxon>
        <taxon>Rhodanobacteraceae</taxon>
        <taxon>Rhodanobacter</taxon>
    </lineage>
</organism>
<keyword evidence="3" id="KW-1185">Reference proteome</keyword>
<gene>
    <name evidence="2" type="ORF">B1991_03075</name>
</gene>
<dbReference type="Proteomes" id="UP000306317">
    <property type="component" value="Unassembled WGS sequence"/>
</dbReference>
<evidence type="ECO:0000256" key="1">
    <source>
        <dbReference type="SAM" id="SignalP"/>
    </source>
</evidence>
<evidence type="ECO:0008006" key="4">
    <source>
        <dbReference type="Google" id="ProtNLM"/>
    </source>
</evidence>
<sequence length="190" mass="21067">MKRMTGIHSSSLAALLAIAMAGGLAPATAVAAPPPAVAVGEPHSAARVTVNYVNPEEFSEVKEFGQQDRFNRTDYLKPLKAYLIERATKMLPAGDRLEVSITDIKLAGGYEPWHGAQLMHVRFMKDIYPPRMDLSFKLIGSNGEVLREGSRKLRNLGYLQSGMMRPTDTDPLRYDKALIDSWLRRGPENL</sequence>
<dbReference type="InterPro" id="IPR021557">
    <property type="entry name" value="DUF3016"/>
</dbReference>
<accession>A0A4S3KK87</accession>
<comment type="caution">
    <text evidence="2">The sequence shown here is derived from an EMBL/GenBank/DDBJ whole genome shotgun (WGS) entry which is preliminary data.</text>
</comment>
<dbReference type="OrthoDB" id="195620at2"/>
<feature type="signal peptide" evidence="1">
    <location>
        <begin position="1"/>
        <end position="31"/>
    </location>
</feature>
<dbReference type="RefSeq" id="WP_136257238.1">
    <property type="nucleotide sequence ID" value="NZ_MWIO01000011.1"/>
</dbReference>
<protein>
    <recommendedName>
        <fullName evidence="4">DUF3016 domain-containing protein</fullName>
    </recommendedName>
</protein>
<dbReference type="EMBL" id="MWIO01000011">
    <property type="protein sequence ID" value="THD09156.1"/>
    <property type="molecule type" value="Genomic_DNA"/>
</dbReference>
<keyword evidence="1" id="KW-0732">Signal</keyword>